<dbReference type="GO" id="GO:0016491">
    <property type="term" value="F:oxidoreductase activity"/>
    <property type="evidence" value="ECO:0007669"/>
    <property type="project" value="UniProtKB-KW"/>
</dbReference>
<dbReference type="GO" id="GO:0005737">
    <property type="term" value="C:cytoplasm"/>
    <property type="evidence" value="ECO:0007669"/>
    <property type="project" value="TreeGrafter"/>
</dbReference>
<proteinExistence type="predicted"/>
<dbReference type="InterPro" id="IPR023401">
    <property type="entry name" value="ODC_N"/>
</dbReference>
<dbReference type="OrthoDB" id="9792005at2"/>
<dbReference type="AlphaFoldDB" id="A0A399EQX1"/>
<dbReference type="PIRSF" id="PIRSF001439">
    <property type="entry name" value="CryM"/>
    <property type="match status" value="1"/>
</dbReference>
<dbReference type="PANTHER" id="PTHR13812:SF19">
    <property type="entry name" value="KETIMINE REDUCTASE MU-CRYSTALLIN"/>
    <property type="match status" value="1"/>
</dbReference>
<dbReference type="InterPro" id="IPR003462">
    <property type="entry name" value="ODC_Mu_crystall"/>
</dbReference>
<gene>
    <name evidence="1" type="primary">ocd</name>
    <name evidence="1" type="ORF">Mrose_02019</name>
</gene>
<dbReference type="SUPFAM" id="SSF51735">
    <property type="entry name" value="NAD(P)-binding Rossmann-fold domains"/>
    <property type="match status" value="1"/>
</dbReference>
<name>A0A399EQX1_9DEIN</name>
<dbReference type="Gene3D" id="3.30.1780.10">
    <property type="entry name" value="ornithine cyclodeaminase, domain 1"/>
    <property type="match status" value="1"/>
</dbReference>
<organism evidence="1 2">
    <name type="scientific">Calidithermus roseus</name>
    <dbReference type="NCBI Taxonomy" id="1644118"/>
    <lineage>
        <taxon>Bacteria</taxon>
        <taxon>Thermotogati</taxon>
        <taxon>Deinococcota</taxon>
        <taxon>Deinococci</taxon>
        <taxon>Thermales</taxon>
        <taxon>Thermaceae</taxon>
        <taxon>Calidithermus</taxon>
    </lineage>
</organism>
<dbReference type="Proteomes" id="UP000265341">
    <property type="component" value="Unassembled WGS sequence"/>
</dbReference>
<comment type="caution">
    <text evidence="1">The sequence shown here is derived from an EMBL/GenBank/DDBJ whole genome shotgun (WGS) entry which is preliminary data.</text>
</comment>
<dbReference type="Gene3D" id="3.40.50.720">
    <property type="entry name" value="NAD(P)-binding Rossmann-like Domain"/>
    <property type="match status" value="1"/>
</dbReference>
<evidence type="ECO:0000313" key="1">
    <source>
        <dbReference type="EMBL" id="RIH85900.1"/>
    </source>
</evidence>
<dbReference type="EMBL" id="QWLA01000036">
    <property type="protein sequence ID" value="RIH85900.1"/>
    <property type="molecule type" value="Genomic_DNA"/>
</dbReference>
<keyword evidence="2" id="KW-1185">Reference proteome</keyword>
<dbReference type="PANTHER" id="PTHR13812">
    <property type="entry name" value="KETIMINE REDUCTASE MU-CRYSTALLIN"/>
    <property type="match status" value="1"/>
</dbReference>
<keyword evidence="1" id="KW-0560">Oxidoreductase</keyword>
<dbReference type="Pfam" id="PF02423">
    <property type="entry name" value="OCD_Mu_crystall"/>
    <property type="match status" value="1"/>
</dbReference>
<dbReference type="InterPro" id="IPR036291">
    <property type="entry name" value="NAD(P)-bd_dom_sf"/>
</dbReference>
<accession>A0A399EQX1</accession>
<dbReference type="EC" id="1.5.1.49" evidence="1"/>
<reference evidence="1 2" key="1">
    <citation type="submission" date="2018-08" db="EMBL/GenBank/DDBJ databases">
        <title>Meiothermus roseus NBRC 110900 genome sequencing project.</title>
        <authorList>
            <person name="Da Costa M.S."/>
            <person name="Albuquerque L."/>
            <person name="Raposo P."/>
            <person name="Froufe H.J.C."/>
            <person name="Barroso C.S."/>
            <person name="Egas C."/>
        </authorList>
    </citation>
    <scope>NUCLEOTIDE SEQUENCE [LARGE SCALE GENOMIC DNA]</scope>
    <source>
        <strain evidence="1 2">NBRC 110900</strain>
    </source>
</reference>
<sequence length="293" mass="31033">MDLEAALPYPELALALEAVLRERKAGKTQAPERLVMPLPEGGTLLLMPASDQEIVITKLVTVHPQQRPSVRAELVVMNARTGERLAQLDGSLVTARRTAALSLLAAQKLAPRPPAPDDALLVIGAGVQGRSHLEAFRAGLGTRKVAIASRSEASARRLLEHALSLGMEASIAPDVAQAASEALLIVSATTSPTPVLSEGVREDAFIAAVGAYRPDMAELSPALVRRCRIFVDTLEGARAEAGDLIQAGVDWDEVTPLEDALELARPQGPVLFKSVGHALWDLAAARLVVRSLS</sequence>
<dbReference type="NCBIfam" id="NF005603">
    <property type="entry name" value="PRK07340.1"/>
    <property type="match status" value="1"/>
</dbReference>
<evidence type="ECO:0000313" key="2">
    <source>
        <dbReference type="Proteomes" id="UP000265341"/>
    </source>
</evidence>
<dbReference type="RefSeq" id="WP_119277924.1">
    <property type="nucleotide sequence ID" value="NZ_QWLA01000036.1"/>
</dbReference>
<protein>
    <submittedName>
        <fullName evidence="1">Delta(1)-pyrroline-2-carboxylate reductase 1</fullName>
        <ecNumber evidence="1">1.5.1.49</ecNumber>
    </submittedName>
</protein>